<proteinExistence type="predicted"/>
<sequence>MPEVTFLLGHLDLFIGEGRACGGIPVDHPLAAIDQPLVVEIDKHLLDALGISGVHGEALAGPIAGAA</sequence>
<organism evidence="1">
    <name type="scientific">bioreactor metagenome</name>
    <dbReference type="NCBI Taxonomy" id="1076179"/>
    <lineage>
        <taxon>unclassified sequences</taxon>
        <taxon>metagenomes</taxon>
        <taxon>ecological metagenomes</taxon>
    </lineage>
</organism>
<protein>
    <submittedName>
        <fullName evidence="1">Uncharacterized protein</fullName>
    </submittedName>
</protein>
<name>A0A645HSZ2_9ZZZZ</name>
<dbReference type="EMBL" id="VSSQ01099698">
    <property type="protein sequence ID" value="MPN42161.1"/>
    <property type="molecule type" value="Genomic_DNA"/>
</dbReference>
<comment type="caution">
    <text evidence="1">The sequence shown here is derived from an EMBL/GenBank/DDBJ whole genome shotgun (WGS) entry which is preliminary data.</text>
</comment>
<gene>
    <name evidence="1" type="ORF">SDC9_189717</name>
</gene>
<evidence type="ECO:0000313" key="1">
    <source>
        <dbReference type="EMBL" id="MPN42161.1"/>
    </source>
</evidence>
<accession>A0A645HSZ2</accession>
<dbReference type="AlphaFoldDB" id="A0A645HSZ2"/>
<reference evidence="1" key="1">
    <citation type="submission" date="2019-08" db="EMBL/GenBank/DDBJ databases">
        <authorList>
            <person name="Kucharzyk K."/>
            <person name="Murdoch R.W."/>
            <person name="Higgins S."/>
            <person name="Loffler F."/>
        </authorList>
    </citation>
    <scope>NUCLEOTIDE SEQUENCE</scope>
</reference>